<dbReference type="Pfam" id="PF00149">
    <property type="entry name" value="Metallophos"/>
    <property type="match status" value="1"/>
</dbReference>
<dbReference type="CTD" id="34116"/>
<evidence type="ECO:0000256" key="6">
    <source>
        <dbReference type="ARBA" id="ARBA00022801"/>
    </source>
</evidence>
<proteinExistence type="inferred from homology"/>
<dbReference type="Gene3D" id="3.60.21.10">
    <property type="match status" value="1"/>
</dbReference>
<feature type="transmembrane region" description="Helical" evidence="10">
    <location>
        <begin position="402"/>
        <end position="419"/>
    </location>
</feature>
<keyword evidence="6" id="KW-0378">Hydrolase</keyword>
<sequence length="439" mass="49879">MRAKLYSLKKSSFFFKLLAFAFVTFLYCEFLHYYTTIFFCTWPDSSNAAVQGEVVRTMVVADTHLLGSRNGHWFDKLRREWQMHRAFQTAVFLHSPDLVIFLGDLFDEGKWCSTEEFSEYVKRFSTIFALPNATQLIVVAGNHDIGFHYSINPALAGRFEVAFRTASVSAVSVRGVLFVGVNSMAMHGDDCFLCADATKKLKQLHKELQCRQGAGPCDAEAEKFLPADDGHAFSRPVLLQHYPLYRESDKHCDGYDAAPPGSRDLLFRERWECLSQQASQQLLSLLQPQLVLSGHTHHGCTTLHMHPPRVIDANQAPDNSFSEDGDALPEDAEYAAAERDYVDRQQAAAAALRGEVDEPLIIPEYSVPSFSWRNKKNPTFAMVSITADSHGVYRCEMPREQTVVLLYCASFCLFLLSFVRRKLWWLAPVYNVIMRRAER</sequence>
<dbReference type="InterPro" id="IPR004843">
    <property type="entry name" value="Calcineurin-like_PHP"/>
</dbReference>
<evidence type="ECO:0000256" key="10">
    <source>
        <dbReference type="SAM" id="Phobius"/>
    </source>
</evidence>
<comment type="cofactor">
    <cofactor evidence="1">
        <name>Mn(2+)</name>
        <dbReference type="ChEBI" id="CHEBI:29035"/>
    </cofactor>
</comment>
<comment type="similarity">
    <text evidence="3">Belongs to the metallophosphoesterase superfamily. MPPE1 family.</text>
</comment>
<evidence type="ECO:0000256" key="3">
    <source>
        <dbReference type="ARBA" id="ARBA00008895"/>
    </source>
</evidence>
<dbReference type="InterPro" id="IPR029052">
    <property type="entry name" value="Metallo-depent_PP-like"/>
</dbReference>
<evidence type="ECO:0000256" key="1">
    <source>
        <dbReference type="ARBA" id="ARBA00001936"/>
    </source>
</evidence>
<dbReference type="PANTHER" id="PTHR13315">
    <property type="entry name" value="METALLO PHOSPHOESTERASE RELATED"/>
    <property type="match status" value="1"/>
</dbReference>
<evidence type="ECO:0000256" key="8">
    <source>
        <dbReference type="ARBA" id="ARBA00023136"/>
    </source>
</evidence>
<reference evidence="13" key="1">
    <citation type="submission" date="2025-08" db="UniProtKB">
        <authorList>
            <consortium name="RefSeq"/>
        </authorList>
    </citation>
    <scope>IDENTIFICATION</scope>
    <source>
        <tissue evidence="13">Whole organism</tissue>
    </source>
</reference>
<keyword evidence="9" id="KW-0464">Manganese</keyword>
<dbReference type="RefSeq" id="XP_047739574.1">
    <property type="nucleotide sequence ID" value="XM_047883618.1"/>
</dbReference>
<feature type="transmembrane region" description="Helical" evidence="10">
    <location>
        <begin position="12"/>
        <end position="34"/>
    </location>
</feature>
<evidence type="ECO:0000313" key="12">
    <source>
        <dbReference type="Proteomes" id="UP000694843"/>
    </source>
</evidence>
<dbReference type="PANTHER" id="PTHR13315:SF0">
    <property type="entry name" value="METALLOPHOSPHOESTERASE 1"/>
    <property type="match status" value="1"/>
</dbReference>
<dbReference type="AlphaFoldDB" id="A0A979FU45"/>
<gene>
    <name evidence="13" type="primary">LOC108681684</name>
</gene>
<accession>A0A979FU45</accession>
<organism evidence="12 13">
    <name type="scientific">Hyalella azteca</name>
    <name type="common">Amphipod</name>
    <dbReference type="NCBI Taxonomy" id="294128"/>
    <lineage>
        <taxon>Eukaryota</taxon>
        <taxon>Metazoa</taxon>
        <taxon>Ecdysozoa</taxon>
        <taxon>Arthropoda</taxon>
        <taxon>Crustacea</taxon>
        <taxon>Multicrustacea</taxon>
        <taxon>Malacostraca</taxon>
        <taxon>Eumalacostraca</taxon>
        <taxon>Peracarida</taxon>
        <taxon>Amphipoda</taxon>
        <taxon>Senticaudata</taxon>
        <taxon>Talitrida</taxon>
        <taxon>Talitroidea</taxon>
        <taxon>Hyalellidae</taxon>
        <taxon>Hyalella</taxon>
    </lineage>
</organism>
<dbReference type="GO" id="GO:0016020">
    <property type="term" value="C:membrane"/>
    <property type="evidence" value="ECO:0007669"/>
    <property type="project" value="UniProtKB-SubCell"/>
</dbReference>
<dbReference type="GO" id="GO:0016787">
    <property type="term" value="F:hydrolase activity"/>
    <property type="evidence" value="ECO:0007669"/>
    <property type="project" value="UniProtKB-KW"/>
</dbReference>
<comment type="subcellular location">
    <subcellularLocation>
        <location evidence="2">Membrane</location>
        <topology evidence="2">Multi-pass membrane protein</topology>
    </subcellularLocation>
</comment>
<dbReference type="InterPro" id="IPR033308">
    <property type="entry name" value="PGAP5/Cdc1/Ted1"/>
</dbReference>
<evidence type="ECO:0000259" key="11">
    <source>
        <dbReference type="Pfam" id="PF00149"/>
    </source>
</evidence>
<keyword evidence="8 10" id="KW-0472">Membrane</keyword>
<evidence type="ECO:0000256" key="9">
    <source>
        <dbReference type="ARBA" id="ARBA00023211"/>
    </source>
</evidence>
<feature type="domain" description="Calcineurin-like phosphoesterase" evidence="11">
    <location>
        <begin position="56"/>
        <end position="298"/>
    </location>
</feature>
<dbReference type="Proteomes" id="UP000694843">
    <property type="component" value="Unplaced"/>
</dbReference>
<dbReference type="GeneID" id="108681684"/>
<evidence type="ECO:0000256" key="4">
    <source>
        <dbReference type="ARBA" id="ARBA00022692"/>
    </source>
</evidence>
<keyword evidence="4 10" id="KW-0812">Transmembrane</keyword>
<name>A0A979FU45_HYAAZ</name>
<evidence type="ECO:0000256" key="7">
    <source>
        <dbReference type="ARBA" id="ARBA00022989"/>
    </source>
</evidence>
<evidence type="ECO:0000256" key="2">
    <source>
        <dbReference type="ARBA" id="ARBA00004141"/>
    </source>
</evidence>
<dbReference type="SUPFAM" id="SSF56300">
    <property type="entry name" value="Metallo-dependent phosphatases"/>
    <property type="match status" value="1"/>
</dbReference>
<dbReference type="GO" id="GO:0046872">
    <property type="term" value="F:metal ion binding"/>
    <property type="evidence" value="ECO:0007669"/>
    <property type="project" value="UniProtKB-KW"/>
</dbReference>
<keyword evidence="5" id="KW-0479">Metal-binding</keyword>
<evidence type="ECO:0000313" key="13">
    <source>
        <dbReference type="RefSeq" id="XP_047739574.1"/>
    </source>
</evidence>
<evidence type="ECO:0000256" key="5">
    <source>
        <dbReference type="ARBA" id="ARBA00022723"/>
    </source>
</evidence>
<dbReference type="GO" id="GO:0006506">
    <property type="term" value="P:GPI anchor biosynthetic process"/>
    <property type="evidence" value="ECO:0007669"/>
    <property type="project" value="InterPro"/>
</dbReference>
<keyword evidence="12" id="KW-1185">Reference proteome</keyword>
<keyword evidence="7 10" id="KW-1133">Transmembrane helix</keyword>
<protein>
    <submittedName>
        <fullName evidence="13">Metallophosphoesterase 1 isoform X2</fullName>
    </submittedName>
</protein>